<dbReference type="SUPFAM" id="SSF51735">
    <property type="entry name" value="NAD(P)-binding Rossmann-fold domains"/>
    <property type="match status" value="1"/>
</dbReference>
<keyword evidence="6" id="KW-1185">Reference proteome</keyword>
<dbReference type="AlphaFoldDB" id="A0A1Q8RAR7"/>
<dbReference type="CDD" id="cd08249">
    <property type="entry name" value="enoyl_reductase_like"/>
    <property type="match status" value="1"/>
</dbReference>
<dbReference type="GO" id="GO:0016651">
    <property type="term" value="F:oxidoreductase activity, acting on NAD(P)H"/>
    <property type="evidence" value="ECO:0007669"/>
    <property type="project" value="InterPro"/>
</dbReference>
<accession>A0A1Q8RAR7</accession>
<keyword evidence="3" id="KW-0812">Transmembrane</keyword>
<dbReference type="PANTHER" id="PTHR45348">
    <property type="entry name" value="HYPOTHETICAL OXIDOREDUCTASE (EUROFUNG)"/>
    <property type="match status" value="1"/>
</dbReference>
<dbReference type="SUPFAM" id="SSF50129">
    <property type="entry name" value="GroES-like"/>
    <property type="match status" value="1"/>
</dbReference>
<name>A0A1Q8RAR7_9PEZI</name>
<dbReference type="Gene3D" id="3.40.50.720">
    <property type="entry name" value="NAD(P)-binding Rossmann-like Domain"/>
    <property type="match status" value="1"/>
</dbReference>
<sequence>MSNQAAWIKEAKAYPFQVGPAPRRTPGPGEVVVKTKAIALHASKANMQLTLRRQLDFFNQKYPFILGADIAGTVEEVGEGVTHVKNGQRVLGCVLVLHIISTCPVIALFWVILISLSYCMGLGVNDPAFGAYQLYPTLHASLVAPIPDDVDFVRASVLPLAITTVAVNLYHPDHLGLPLPSLTPKPTGKTLLVWGGSSSVGATAIQMAIASGLEVVTTASKRNHELVKSLGATAVFDYNSPTVVEDLLADLSGRNVVAISDAISEPESTKLIDAILATLGPRTVGMVVWPAVELSENFKPSMSLAFEILNDKGKEILEAVWKDWVPKALVTGQLQFKPDSVVVGEGLESLQSSLDKLKAGVSAQKLVVKIES</sequence>
<comment type="caution">
    <text evidence="5">The sequence shown here is derived from an EMBL/GenBank/DDBJ whole genome shotgun (WGS) entry which is preliminary data.</text>
</comment>
<feature type="transmembrane region" description="Helical" evidence="3">
    <location>
        <begin position="90"/>
        <end position="113"/>
    </location>
</feature>
<dbReference type="InterPro" id="IPR013149">
    <property type="entry name" value="ADH-like_C"/>
</dbReference>
<feature type="domain" description="Enoyl reductase (ER)" evidence="4">
    <location>
        <begin position="12"/>
        <end position="317"/>
    </location>
</feature>
<dbReference type="InterPro" id="IPR011032">
    <property type="entry name" value="GroES-like_sf"/>
</dbReference>
<proteinExistence type="inferred from homology"/>
<dbReference type="Proteomes" id="UP000186583">
    <property type="component" value="Unassembled WGS sequence"/>
</dbReference>
<dbReference type="STRING" id="708187.A0A1Q8RAR7"/>
<protein>
    <submittedName>
        <fullName evidence="5">Zinc-binding alcohol dehydrogenase domain-containing protein cipB 4</fullName>
    </submittedName>
</protein>
<dbReference type="Pfam" id="PF00107">
    <property type="entry name" value="ADH_zinc_N"/>
    <property type="match status" value="1"/>
</dbReference>
<evidence type="ECO:0000259" key="4">
    <source>
        <dbReference type="SMART" id="SM00829"/>
    </source>
</evidence>
<dbReference type="SMART" id="SM00829">
    <property type="entry name" value="PKS_ER"/>
    <property type="match status" value="1"/>
</dbReference>
<dbReference type="InterPro" id="IPR047122">
    <property type="entry name" value="Trans-enoyl_RdTase-like"/>
</dbReference>
<dbReference type="Gene3D" id="3.90.180.10">
    <property type="entry name" value="Medium-chain alcohol dehydrogenases, catalytic domain"/>
    <property type="match status" value="1"/>
</dbReference>
<dbReference type="InterPro" id="IPR013154">
    <property type="entry name" value="ADH-like_N"/>
</dbReference>
<dbReference type="InterPro" id="IPR020843">
    <property type="entry name" value="ER"/>
</dbReference>
<evidence type="ECO:0000256" key="1">
    <source>
        <dbReference type="ARBA" id="ARBA00008072"/>
    </source>
</evidence>
<reference evidence="5 6" key="1">
    <citation type="submission" date="2016-11" db="EMBL/GenBank/DDBJ databases">
        <title>Draft Genome Assembly of Colletotrichum chlorophyti a pathogen of herbaceous plants.</title>
        <authorList>
            <person name="Gan P."/>
            <person name="Narusaka M."/>
            <person name="Tsushima A."/>
            <person name="Narusaka Y."/>
            <person name="Takano Y."/>
            <person name="Shirasu K."/>
        </authorList>
    </citation>
    <scope>NUCLEOTIDE SEQUENCE [LARGE SCALE GENOMIC DNA]</scope>
    <source>
        <strain evidence="5 6">NTL11</strain>
    </source>
</reference>
<gene>
    <name evidence="5" type="ORF">CCHL11_08564</name>
</gene>
<dbReference type="InterPro" id="IPR036291">
    <property type="entry name" value="NAD(P)-bd_dom_sf"/>
</dbReference>
<dbReference type="PANTHER" id="PTHR45348:SF2">
    <property type="entry name" value="ZINC-TYPE ALCOHOL DEHYDROGENASE-LIKE PROTEIN C2E1P3.01"/>
    <property type="match status" value="1"/>
</dbReference>
<comment type="similarity">
    <text evidence="1">Belongs to the zinc-containing alcohol dehydrogenase family.</text>
</comment>
<dbReference type="OrthoDB" id="48317at2759"/>
<dbReference type="EMBL" id="MPGH01000255">
    <property type="protein sequence ID" value="OLN81339.1"/>
    <property type="molecule type" value="Genomic_DNA"/>
</dbReference>
<evidence type="ECO:0000256" key="3">
    <source>
        <dbReference type="SAM" id="Phobius"/>
    </source>
</evidence>
<keyword evidence="2" id="KW-0560">Oxidoreductase</keyword>
<keyword evidence="3" id="KW-1133">Transmembrane helix</keyword>
<keyword evidence="3" id="KW-0472">Membrane</keyword>
<evidence type="ECO:0000313" key="5">
    <source>
        <dbReference type="EMBL" id="OLN81339.1"/>
    </source>
</evidence>
<organism evidence="5 6">
    <name type="scientific">Colletotrichum chlorophyti</name>
    <dbReference type="NCBI Taxonomy" id="708187"/>
    <lineage>
        <taxon>Eukaryota</taxon>
        <taxon>Fungi</taxon>
        <taxon>Dikarya</taxon>
        <taxon>Ascomycota</taxon>
        <taxon>Pezizomycotina</taxon>
        <taxon>Sordariomycetes</taxon>
        <taxon>Hypocreomycetidae</taxon>
        <taxon>Glomerellales</taxon>
        <taxon>Glomerellaceae</taxon>
        <taxon>Colletotrichum</taxon>
    </lineage>
</organism>
<evidence type="ECO:0000256" key="2">
    <source>
        <dbReference type="ARBA" id="ARBA00023002"/>
    </source>
</evidence>
<dbReference type="Pfam" id="PF08240">
    <property type="entry name" value="ADH_N"/>
    <property type="match status" value="1"/>
</dbReference>
<evidence type="ECO:0000313" key="6">
    <source>
        <dbReference type="Proteomes" id="UP000186583"/>
    </source>
</evidence>